<reference evidence="3" key="1">
    <citation type="submission" date="2022-08" db="EMBL/GenBank/DDBJ databases">
        <title>A Global Phylogenomic Analysis of the Shiitake Genus Lentinula.</title>
        <authorList>
            <consortium name="DOE Joint Genome Institute"/>
            <person name="Sierra-Patev S."/>
            <person name="Min B."/>
            <person name="Naranjo-Ortiz M."/>
            <person name="Looney B."/>
            <person name="Konkel Z."/>
            <person name="Slot J.C."/>
            <person name="Sakamoto Y."/>
            <person name="Steenwyk J.L."/>
            <person name="Rokas A."/>
            <person name="Carro J."/>
            <person name="Camarero S."/>
            <person name="Ferreira P."/>
            <person name="Molpeceres G."/>
            <person name="Ruiz-Duenas F.J."/>
            <person name="Serrano A."/>
            <person name="Henrissat B."/>
            <person name="Drula E."/>
            <person name="Hughes K.W."/>
            <person name="Mata J.L."/>
            <person name="Ishikawa N.K."/>
            <person name="Vargas-Isla R."/>
            <person name="Ushijima S."/>
            <person name="Smith C.A."/>
            <person name="Ahrendt S."/>
            <person name="Andreopoulos W."/>
            <person name="He G."/>
            <person name="Labutti K."/>
            <person name="Lipzen A."/>
            <person name="Ng V."/>
            <person name="Riley R."/>
            <person name="Sandor L."/>
            <person name="Barry K."/>
            <person name="Martinez A.T."/>
            <person name="Xiao Y."/>
            <person name="Gibbons J.G."/>
            <person name="Terashima K."/>
            <person name="Grigoriev I.V."/>
            <person name="Hibbett D.S."/>
        </authorList>
    </citation>
    <scope>NUCLEOTIDE SEQUENCE</scope>
    <source>
        <strain evidence="3">JLM2183</strain>
    </source>
</reference>
<name>A0A9W9DWZ7_9AGAR</name>
<keyword evidence="4" id="KW-1185">Reference proteome</keyword>
<protein>
    <submittedName>
        <fullName evidence="3">Metallo-dependent phosphatase</fullName>
    </submittedName>
</protein>
<dbReference type="Proteomes" id="UP001150266">
    <property type="component" value="Unassembled WGS sequence"/>
</dbReference>
<dbReference type="SUPFAM" id="SSF55816">
    <property type="entry name" value="5'-nucleotidase (syn. UDP-sugar hydrolase), C-terminal domain"/>
    <property type="match status" value="1"/>
</dbReference>
<proteinExistence type="inferred from homology"/>
<evidence type="ECO:0000313" key="4">
    <source>
        <dbReference type="Proteomes" id="UP001150266"/>
    </source>
</evidence>
<dbReference type="InterPro" id="IPR036907">
    <property type="entry name" value="5'-Nucleotdase_C_sf"/>
</dbReference>
<sequence>MIDEIVFYHFNDVNIDIACYGNHNLDFGEDRLNELSALCTFPFLLSNACSEASILKEQEHVDIVVAVMYMRLEEVLVSEGCPLVDLILGGYDHDIVVHGSKVIVINDDATGRIRIVKSGTDFRSYSVVQISVIAVHHERDISLAHEHSEDLIIPGLIASLQEHIVSISNKPLFYTDYPLDGRGAVIRTAETNLGNHLADVVRAYYNTDIALVNCGSIRCDRIIPLGVLTMQDIITAISTRTLLHALVNSVSDSRTDGRFLQLSGMSIEVDFRRDEGSRISHVKIGERMLFSSDSAMSRSLTSDEFFTYGFDGYACFKASDVETLVGVEGAMTDTGIMLQILEELAEELFSENFDFENIARVRKAVFVHSNPVGAARNLPVVAPVVDGRFLARSDAFLVVN</sequence>
<gene>
    <name evidence="3" type="ORF">J3R30DRAFT_3653414</name>
</gene>
<dbReference type="OrthoDB" id="10252235at2759"/>
<dbReference type="SUPFAM" id="SSF56300">
    <property type="entry name" value="Metallo-dependent phosphatases"/>
    <property type="match status" value="1"/>
</dbReference>
<comment type="caution">
    <text evidence="3">The sequence shown here is derived from an EMBL/GenBank/DDBJ whole genome shotgun (WGS) entry which is preliminary data.</text>
</comment>
<dbReference type="Gene3D" id="3.90.780.10">
    <property type="entry name" value="5'-Nucleotidase, C-terminal domain"/>
    <property type="match status" value="1"/>
</dbReference>
<dbReference type="PANTHER" id="PTHR11575:SF41">
    <property type="entry name" value="PUTATIVE (AFU_ORTHOLOGUE AFUA_1G01160)-RELATED"/>
    <property type="match status" value="1"/>
</dbReference>
<dbReference type="InterPro" id="IPR008334">
    <property type="entry name" value="5'-Nucleotdase_C"/>
</dbReference>
<dbReference type="EMBL" id="JAOTPV010000001">
    <property type="protein sequence ID" value="KAJ4489879.1"/>
    <property type="molecule type" value="Genomic_DNA"/>
</dbReference>
<evidence type="ECO:0000259" key="2">
    <source>
        <dbReference type="Pfam" id="PF02872"/>
    </source>
</evidence>
<comment type="similarity">
    <text evidence="1">Belongs to the 5'-nucleotidase family.</text>
</comment>
<dbReference type="GO" id="GO:0016787">
    <property type="term" value="F:hydrolase activity"/>
    <property type="evidence" value="ECO:0007669"/>
    <property type="project" value="InterPro"/>
</dbReference>
<dbReference type="InterPro" id="IPR006179">
    <property type="entry name" value="5_nucleotidase/apyrase"/>
</dbReference>
<dbReference type="Gene3D" id="3.60.21.10">
    <property type="match status" value="2"/>
</dbReference>
<feature type="domain" description="5'-Nucleotidase C-terminal" evidence="2">
    <location>
        <begin position="185"/>
        <end position="317"/>
    </location>
</feature>
<dbReference type="Pfam" id="PF02872">
    <property type="entry name" value="5_nucleotid_C"/>
    <property type="match status" value="1"/>
</dbReference>
<dbReference type="GO" id="GO:0009166">
    <property type="term" value="P:nucleotide catabolic process"/>
    <property type="evidence" value="ECO:0007669"/>
    <property type="project" value="InterPro"/>
</dbReference>
<organism evidence="3 4">
    <name type="scientific">Lentinula aciculospora</name>
    <dbReference type="NCBI Taxonomy" id="153920"/>
    <lineage>
        <taxon>Eukaryota</taxon>
        <taxon>Fungi</taxon>
        <taxon>Dikarya</taxon>
        <taxon>Basidiomycota</taxon>
        <taxon>Agaricomycotina</taxon>
        <taxon>Agaricomycetes</taxon>
        <taxon>Agaricomycetidae</taxon>
        <taxon>Agaricales</taxon>
        <taxon>Marasmiineae</taxon>
        <taxon>Omphalotaceae</taxon>
        <taxon>Lentinula</taxon>
    </lineage>
</organism>
<dbReference type="PANTHER" id="PTHR11575">
    <property type="entry name" value="5'-NUCLEOTIDASE-RELATED"/>
    <property type="match status" value="1"/>
</dbReference>
<dbReference type="AlphaFoldDB" id="A0A9W9DWZ7"/>
<accession>A0A9W9DWZ7</accession>
<evidence type="ECO:0000313" key="3">
    <source>
        <dbReference type="EMBL" id="KAJ4489879.1"/>
    </source>
</evidence>
<evidence type="ECO:0000256" key="1">
    <source>
        <dbReference type="ARBA" id="ARBA00006654"/>
    </source>
</evidence>
<dbReference type="InterPro" id="IPR029052">
    <property type="entry name" value="Metallo-depent_PP-like"/>
</dbReference>